<proteinExistence type="predicted"/>
<dbReference type="EMBL" id="JH992975">
    <property type="protein sequence ID" value="EKX51488.1"/>
    <property type="molecule type" value="Genomic_DNA"/>
</dbReference>
<reference evidence="3" key="2">
    <citation type="submission" date="2012-11" db="EMBL/GenBank/DDBJ databases">
        <authorList>
            <person name="Kuo A."/>
            <person name="Curtis B.A."/>
            <person name="Tanifuji G."/>
            <person name="Burki F."/>
            <person name="Gruber A."/>
            <person name="Irimia M."/>
            <person name="Maruyama S."/>
            <person name="Arias M.C."/>
            <person name="Ball S.G."/>
            <person name="Gile G.H."/>
            <person name="Hirakawa Y."/>
            <person name="Hopkins J.F."/>
            <person name="Rensing S.A."/>
            <person name="Schmutz J."/>
            <person name="Symeonidi A."/>
            <person name="Elias M."/>
            <person name="Eveleigh R.J."/>
            <person name="Herman E.K."/>
            <person name="Klute M.J."/>
            <person name="Nakayama T."/>
            <person name="Obornik M."/>
            <person name="Reyes-Prieto A."/>
            <person name="Armbrust E.V."/>
            <person name="Aves S.J."/>
            <person name="Beiko R.G."/>
            <person name="Coutinho P."/>
            <person name="Dacks J.B."/>
            <person name="Durnford D.G."/>
            <person name="Fast N.M."/>
            <person name="Green B.R."/>
            <person name="Grisdale C."/>
            <person name="Hempe F."/>
            <person name="Henrissat B."/>
            <person name="Hoppner M.P."/>
            <person name="Ishida K.-I."/>
            <person name="Kim E."/>
            <person name="Koreny L."/>
            <person name="Kroth P.G."/>
            <person name="Liu Y."/>
            <person name="Malik S.-B."/>
            <person name="Maier U.G."/>
            <person name="McRose D."/>
            <person name="Mock T."/>
            <person name="Neilson J.A."/>
            <person name="Onodera N.T."/>
            <person name="Poole A.M."/>
            <person name="Pritham E.J."/>
            <person name="Richards T.A."/>
            <person name="Rocap G."/>
            <person name="Roy S.W."/>
            <person name="Sarai C."/>
            <person name="Schaack S."/>
            <person name="Shirato S."/>
            <person name="Slamovits C.H."/>
            <person name="Spencer D.F."/>
            <person name="Suzuki S."/>
            <person name="Worden A.Z."/>
            <person name="Zauner S."/>
            <person name="Barry K."/>
            <person name="Bell C."/>
            <person name="Bharti A.K."/>
            <person name="Crow J.A."/>
            <person name="Grimwood J."/>
            <person name="Kramer R."/>
            <person name="Lindquist E."/>
            <person name="Lucas S."/>
            <person name="Salamov A."/>
            <person name="McFadden G.I."/>
            <person name="Lane C.E."/>
            <person name="Keeling P.J."/>
            <person name="Gray M.W."/>
            <person name="Grigoriev I.V."/>
            <person name="Archibald J.M."/>
        </authorList>
    </citation>
    <scope>NUCLEOTIDE SEQUENCE</scope>
    <source>
        <strain evidence="3">CCMP2712</strain>
    </source>
</reference>
<dbReference type="RefSeq" id="XP_005838468.1">
    <property type="nucleotide sequence ID" value="XM_005838411.1"/>
</dbReference>
<gene>
    <name evidence="1" type="ORF">GUITHDRAFT_102756</name>
</gene>
<dbReference type="AlphaFoldDB" id="L1JTT1"/>
<evidence type="ECO:0000313" key="1">
    <source>
        <dbReference type="EMBL" id="EKX51488.1"/>
    </source>
</evidence>
<accession>L1JTT1</accession>
<dbReference type="HOGENOM" id="CLU_2042525_0_0_1"/>
<evidence type="ECO:0000313" key="2">
    <source>
        <dbReference type="EnsemblProtists" id="EKX51488"/>
    </source>
</evidence>
<sequence>MFPTESPRCVDASYVTEQMDVHSCNTVSMEVASMTQIDSSEIECCGTDSRAARLWDANSNVTNGIFFASGEEFLRNESNLDDIGIESSFQSLEDALESNCQQENCILQPTSPWECTWHSQS</sequence>
<dbReference type="EnsemblProtists" id="EKX51488">
    <property type="protein sequence ID" value="EKX51488"/>
    <property type="gene ID" value="GUITHDRAFT_102756"/>
</dbReference>
<name>L1JTT1_GUITC</name>
<dbReference type="KEGG" id="gtt:GUITHDRAFT_102756"/>
<dbReference type="Proteomes" id="UP000011087">
    <property type="component" value="Unassembled WGS sequence"/>
</dbReference>
<evidence type="ECO:0000313" key="3">
    <source>
        <dbReference type="Proteomes" id="UP000011087"/>
    </source>
</evidence>
<dbReference type="GeneID" id="17308203"/>
<dbReference type="PaxDb" id="55529-EKX51488"/>
<reference evidence="2" key="3">
    <citation type="submission" date="2016-03" db="UniProtKB">
        <authorList>
            <consortium name="EnsemblProtists"/>
        </authorList>
    </citation>
    <scope>IDENTIFICATION</scope>
</reference>
<protein>
    <submittedName>
        <fullName evidence="1 2">Uncharacterized protein</fullName>
    </submittedName>
</protein>
<reference evidence="1 3" key="1">
    <citation type="journal article" date="2012" name="Nature">
        <title>Algal genomes reveal evolutionary mosaicism and the fate of nucleomorphs.</title>
        <authorList>
            <consortium name="DOE Joint Genome Institute"/>
            <person name="Curtis B.A."/>
            <person name="Tanifuji G."/>
            <person name="Burki F."/>
            <person name="Gruber A."/>
            <person name="Irimia M."/>
            <person name="Maruyama S."/>
            <person name="Arias M.C."/>
            <person name="Ball S.G."/>
            <person name="Gile G.H."/>
            <person name="Hirakawa Y."/>
            <person name="Hopkins J.F."/>
            <person name="Kuo A."/>
            <person name="Rensing S.A."/>
            <person name="Schmutz J."/>
            <person name="Symeonidi A."/>
            <person name="Elias M."/>
            <person name="Eveleigh R.J."/>
            <person name="Herman E.K."/>
            <person name="Klute M.J."/>
            <person name="Nakayama T."/>
            <person name="Obornik M."/>
            <person name="Reyes-Prieto A."/>
            <person name="Armbrust E.V."/>
            <person name="Aves S.J."/>
            <person name="Beiko R.G."/>
            <person name="Coutinho P."/>
            <person name="Dacks J.B."/>
            <person name="Durnford D.G."/>
            <person name="Fast N.M."/>
            <person name="Green B.R."/>
            <person name="Grisdale C.J."/>
            <person name="Hempel F."/>
            <person name="Henrissat B."/>
            <person name="Hoppner M.P."/>
            <person name="Ishida K."/>
            <person name="Kim E."/>
            <person name="Koreny L."/>
            <person name="Kroth P.G."/>
            <person name="Liu Y."/>
            <person name="Malik S.B."/>
            <person name="Maier U.G."/>
            <person name="McRose D."/>
            <person name="Mock T."/>
            <person name="Neilson J.A."/>
            <person name="Onodera N.T."/>
            <person name="Poole A.M."/>
            <person name="Pritham E.J."/>
            <person name="Richards T.A."/>
            <person name="Rocap G."/>
            <person name="Roy S.W."/>
            <person name="Sarai C."/>
            <person name="Schaack S."/>
            <person name="Shirato S."/>
            <person name="Slamovits C.H."/>
            <person name="Spencer D.F."/>
            <person name="Suzuki S."/>
            <person name="Worden A.Z."/>
            <person name="Zauner S."/>
            <person name="Barry K."/>
            <person name="Bell C."/>
            <person name="Bharti A.K."/>
            <person name="Crow J.A."/>
            <person name="Grimwood J."/>
            <person name="Kramer R."/>
            <person name="Lindquist E."/>
            <person name="Lucas S."/>
            <person name="Salamov A."/>
            <person name="McFadden G.I."/>
            <person name="Lane C.E."/>
            <person name="Keeling P.J."/>
            <person name="Gray M.W."/>
            <person name="Grigoriev I.V."/>
            <person name="Archibald J.M."/>
        </authorList>
    </citation>
    <scope>NUCLEOTIDE SEQUENCE</scope>
    <source>
        <strain evidence="1 3">CCMP2712</strain>
    </source>
</reference>
<organism evidence="1">
    <name type="scientific">Guillardia theta (strain CCMP2712)</name>
    <name type="common">Cryptophyte</name>
    <dbReference type="NCBI Taxonomy" id="905079"/>
    <lineage>
        <taxon>Eukaryota</taxon>
        <taxon>Cryptophyceae</taxon>
        <taxon>Pyrenomonadales</taxon>
        <taxon>Geminigeraceae</taxon>
        <taxon>Guillardia</taxon>
    </lineage>
</organism>
<keyword evidence="3" id="KW-1185">Reference proteome</keyword>